<accession>A0ABM4BY72</accession>
<dbReference type="PANTHER" id="PTHR10519:SF20">
    <property type="entry name" value="G-PROTEIN COUPLED RECEPTOR 156-RELATED"/>
    <property type="match status" value="1"/>
</dbReference>
<feature type="transmembrane region" description="Helical" evidence="9">
    <location>
        <begin position="577"/>
        <end position="598"/>
    </location>
</feature>
<evidence type="ECO:0000313" key="11">
    <source>
        <dbReference type="Proteomes" id="UP001652625"/>
    </source>
</evidence>
<dbReference type="Proteomes" id="UP001652625">
    <property type="component" value="Chromosome 05"/>
</dbReference>
<organism evidence="11 12">
    <name type="scientific">Hydra vulgaris</name>
    <name type="common">Hydra</name>
    <name type="synonym">Hydra attenuata</name>
    <dbReference type="NCBI Taxonomy" id="6087"/>
    <lineage>
        <taxon>Eukaryota</taxon>
        <taxon>Metazoa</taxon>
        <taxon>Cnidaria</taxon>
        <taxon>Hydrozoa</taxon>
        <taxon>Hydroidolina</taxon>
        <taxon>Anthoathecata</taxon>
        <taxon>Aplanulata</taxon>
        <taxon>Hydridae</taxon>
        <taxon>Hydra</taxon>
    </lineage>
</organism>
<keyword evidence="6 12" id="KW-0675">Receptor</keyword>
<comment type="subcellular location">
    <subcellularLocation>
        <location evidence="1">Membrane</location>
        <topology evidence="1">Multi-pass membrane protein</topology>
    </subcellularLocation>
</comment>
<keyword evidence="11" id="KW-1185">Reference proteome</keyword>
<feature type="domain" description="G-protein coupled receptors family 3 profile" evidence="10">
    <location>
        <begin position="344"/>
        <end position="606"/>
    </location>
</feature>
<dbReference type="SUPFAM" id="SSF53822">
    <property type="entry name" value="Periplasmic binding protein-like I"/>
    <property type="match status" value="1"/>
</dbReference>
<evidence type="ECO:0000256" key="3">
    <source>
        <dbReference type="ARBA" id="ARBA00022989"/>
    </source>
</evidence>
<dbReference type="GeneID" id="101239492"/>
<dbReference type="RefSeq" id="XP_065654183.1">
    <property type="nucleotide sequence ID" value="XM_065798111.1"/>
</dbReference>
<evidence type="ECO:0000256" key="9">
    <source>
        <dbReference type="SAM" id="Phobius"/>
    </source>
</evidence>
<keyword evidence="8" id="KW-0807">Transducer</keyword>
<keyword evidence="4" id="KW-0297">G-protein coupled receptor</keyword>
<evidence type="ECO:0000256" key="6">
    <source>
        <dbReference type="ARBA" id="ARBA00023170"/>
    </source>
</evidence>
<keyword evidence="5 9" id="KW-0472">Membrane</keyword>
<feature type="transmembrane region" description="Helical" evidence="9">
    <location>
        <begin position="551"/>
        <end position="571"/>
    </location>
</feature>
<feature type="transmembrane region" description="Helical" evidence="9">
    <location>
        <begin position="339"/>
        <end position="360"/>
    </location>
</feature>
<protein>
    <submittedName>
        <fullName evidence="12 13">Gamma-aminobutyric acid type B receptor subunit 2 isoform X4</fullName>
    </submittedName>
</protein>
<evidence type="ECO:0000259" key="10">
    <source>
        <dbReference type="PROSITE" id="PS50259"/>
    </source>
</evidence>
<dbReference type="Gene3D" id="3.40.50.2300">
    <property type="match status" value="1"/>
</dbReference>
<gene>
    <name evidence="12 13" type="primary">LOC101239492</name>
</gene>
<feature type="transmembrane region" description="Helical" evidence="9">
    <location>
        <begin position="404"/>
        <end position="428"/>
    </location>
</feature>
<dbReference type="PROSITE" id="PS50259">
    <property type="entry name" value="G_PROTEIN_RECEP_F3_4"/>
    <property type="match status" value="1"/>
</dbReference>
<keyword evidence="3 9" id="KW-1133">Transmembrane helix</keyword>
<evidence type="ECO:0000256" key="4">
    <source>
        <dbReference type="ARBA" id="ARBA00023040"/>
    </source>
</evidence>
<keyword evidence="2 9" id="KW-0812">Transmembrane</keyword>
<dbReference type="InterPro" id="IPR017978">
    <property type="entry name" value="GPCR_3_C"/>
</dbReference>
<dbReference type="InterPro" id="IPR028082">
    <property type="entry name" value="Peripla_BP_I"/>
</dbReference>
<dbReference type="PANTHER" id="PTHR10519">
    <property type="entry name" value="GABA-B RECEPTOR"/>
    <property type="match status" value="1"/>
</dbReference>
<evidence type="ECO:0000256" key="8">
    <source>
        <dbReference type="ARBA" id="ARBA00023224"/>
    </source>
</evidence>
<evidence type="ECO:0000256" key="5">
    <source>
        <dbReference type="ARBA" id="ARBA00023136"/>
    </source>
</evidence>
<dbReference type="Pfam" id="PF01094">
    <property type="entry name" value="ANF_receptor"/>
    <property type="match status" value="1"/>
</dbReference>
<dbReference type="RefSeq" id="XP_065654184.1">
    <property type="nucleotide sequence ID" value="XM_065798112.1"/>
</dbReference>
<reference evidence="12 13" key="1">
    <citation type="submission" date="2025-05" db="UniProtKB">
        <authorList>
            <consortium name="RefSeq"/>
        </authorList>
    </citation>
    <scope>IDENTIFICATION</scope>
</reference>
<evidence type="ECO:0000256" key="1">
    <source>
        <dbReference type="ARBA" id="ARBA00004141"/>
    </source>
</evidence>
<dbReference type="CDD" id="cd15047">
    <property type="entry name" value="7tmC_GABA-B-like"/>
    <property type="match status" value="1"/>
</dbReference>
<dbReference type="InterPro" id="IPR002455">
    <property type="entry name" value="GPCR3_GABA-B"/>
</dbReference>
<dbReference type="PRINTS" id="PR01177">
    <property type="entry name" value="GABAB1RECPTR"/>
</dbReference>
<evidence type="ECO:0000256" key="7">
    <source>
        <dbReference type="ARBA" id="ARBA00023180"/>
    </source>
</evidence>
<sequence>MLGDKHQFPTLFRSNPDRISINLAQISLFKYNGWKRTAILYDLEDQVIFQTSQELYQLMINNSINVTFESFASSYLSPPYNIIREKIELFKVLDIRIIMLGVKAASLKYIFCQAYSQNMTGPKYQWIVLFEDVFSDWYSSKNLGNINCTSEQLIIASKGFIYLKFQPLRKDGVNTIANKTADQIWQLVKEQVNSLYHVPPKSIIYNELSMYAYDGLWALAILLDTAEKELDNFSIDLLLRRNASHVMKLAYLMEKIKFQGVSGQYSYLGNNSRDRFGDILYIQFSPNGTYNEIGYFSSNLRKAYLNTTKQKLIMPGFLFPMDGPVIIEMAIVYSLPMLITIWIFIAAGIILSLFFLFANIKHRSVGLIKLSSPNINSVISLGCILSYLSIVLYGMDSRIIKVEWIPYACDAIIVTLSTGFTLSFGGLFSKTWRIYKIFIKPRSLSSRGIRDLHLFGILFVLLLIDLVVFTVWMTTSPFTLDRFDMEPIINSAEDIVIVPKVYRCKCNYQYHFFVAIYVYKGFLLIFGLFMAWETRKIKIAVINDSKNIGMAVYNVAVLSVIANVGTAAIQQTYYFQIGYLLFSVCVIVCNTLTLLLVFAPKIRILLHGCEDPHFKNGRPSVTPQNSVKGSHPSTPKTSLKLYITKWTNPLKIVNDNNVSIQLPSLTNTYGSYSNTTYED</sequence>
<evidence type="ECO:0000313" key="12">
    <source>
        <dbReference type="RefSeq" id="XP_065654183.1"/>
    </source>
</evidence>
<evidence type="ECO:0000313" key="13">
    <source>
        <dbReference type="RefSeq" id="XP_065654184.1"/>
    </source>
</evidence>
<dbReference type="Pfam" id="PF00003">
    <property type="entry name" value="7tm_3"/>
    <property type="match status" value="1"/>
</dbReference>
<feature type="transmembrane region" description="Helical" evidence="9">
    <location>
        <begin position="372"/>
        <end position="392"/>
    </location>
</feature>
<feature type="transmembrane region" description="Helical" evidence="9">
    <location>
        <begin position="449"/>
        <end position="473"/>
    </location>
</feature>
<dbReference type="InterPro" id="IPR001828">
    <property type="entry name" value="ANF_lig-bd_rcpt"/>
</dbReference>
<proteinExistence type="predicted"/>
<evidence type="ECO:0000256" key="2">
    <source>
        <dbReference type="ARBA" id="ARBA00022692"/>
    </source>
</evidence>
<dbReference type="PRINTS" id="PR01176">
    <property type="entry name" value="GABABRECEPTR"/>
</dbReference>
<feature type="transmembrane region" description="Helical" evidence="9">
    <location>
        <begin position="510"/>
        <end position="531"/>
    </location>
</feature>
<keyword evidence="7" id="KW-0325">Glycoprotein</keyword>
<name>A0ABM4BY72_HYDVU</name>